<dbReference type="InterPro" id="IPR000846">
    <property type="entry name" value="DapB_N"/>
</dbReference>
<evidence type="ECO:0000256" key="7">
    <source>
        <dbReference type="ARBA" id="ARBA00023027"/>
    </source>
</evidence>
<dbReference type="GO" id="GO:0019877">
    <property type="term" value="P:diaminopimelate biosynthetic process"/>
    <property type="evidence" value="ECO:0007669"/>
    <property type="project" value="UniProtKB-UniRule"/>
</dbReference>
<evidence type="ECO:0000256" key="4">
    <source>
        <dbReference type="ARBA" id="ARBA00022857"/>
    </source>
</evidence>
<evidence type="ECO:0000256" key="8">
    <source>
        <dbReference type="ARBA" id="ARBA00023154"/>
    </source>
</evidence>
<dbReference type="PANTHER" id="PTHR20836:SF0">
    <property type="entry name" value="4-HYDROXY-TETRAHYDRODIPICOLINATE REDUCTASE 1, CHLOROPLASTIC-RELATED"/>
    <property type="match status" value="1"/>
</dbReference>
<evidence type="ECO:0000256" key="6">
    <source>
        <dbReference type="ARBA" id="ARBA00023002"/>
    </source>
</evidence>
<dbReference type="SUPFAM" id="SSF51735">
    <property type="entry name" value="NAD(P)-binding Rossmann-fold domains"/>
    <property type="match status" value="1"/>
</dbReference>
<dbReference type="RefSeq" id="WP_116651785.1">
    <property type="nucleotide sequence ID" value="NZ_QUZK01000051.1"/>
</dbReference>
<comment type="pathway">
    <text evidence="9 13">Amino-acid biosynthesis; L-lysine biosynthesis via DAP pathway; (S)-tetrahydrodipicolinate from L-aspartate: step 4/4.</text>
</comment>
<feature type="binding site" evidence="13">
    <location>
        <begin position="142"/>
        <end position="143"/>
    </location>
    <ligand>
        <name>(S)-2,3,4,5-tetrahydrodipicolinate</name>
        <dbReference type="ChEBI" id="CHEBI:16845"/>
    </ligand>
</feature>
<dbReference type="GO" id="GO:0005737">
    <property type="term" value="C:cytoplasm"/>
    <property type="evidence" value="ECO:0007669"/>
    <property type="project" value="UniProtKB-SubCell"/>
</dbReference>
<comment type="catalytic activity">
    <reaction evidence="11 13">
        <text>(S)-2,3,4,5-tetrahydrodipicolinate + NADP(+) + H2O = (2S,4S)-4-hydroxy-2,3,4,5-tetrahydrodipicolinate + NADPH + H(+)</text>
        <dbReference type="Rhea" id="RHEA:35331"/>
        <dbReference type="ChEBI" id="CHEBI:15377"/>
        <dbReference type="ChEBI" id="CHEBI:15378"/>
        <dbReference type="ChEBI" id="CHEBI:16845"/>
        <dbReference type="ChEBI" id="CHEBI:57783"/>
        <dbReference type="ChEBI" id="CHEBI:58349"/>
        <dbReference type="ChEBI" id="CHEBI:67139"/>
        <dbReference type="EC" id="1.17.1.8"/>
    </reaction>
</comment>
<dbReference type="InterPro" id="IPR022664">
    <property type="entry name" value="DapB_N_CS"/>
</dbReference>
<dbReference type="Pfam" id="PF05173">
    <property type="entry name" value="DapB_C"/>
    <property type="match status" value="1"/>
</dbReference>
<keyword evidence="7 13" id="KW-0520">NAD</keyword>
<organism evidence="16 17">
    <name type="scientific">Wenzhouxiangella sediminis</name>
    <dbReference type="NCBI Taxonomy" id="1792836"/>
    <lineage>
        <taxon>Bacteria</taxon>
        <taxon>Pseudomonadati</taxon>
        <taxon>Pseudomonadota</taxon>
        <taxon>Gammaproteobacteria</taxon>
        <taxon>Chromatiales</taxon>
        <taxon>Wenzhouxiangellaceae</taxon>
        <taxon>Wenzhouxiangella</taxon>
    </lineage>
</organism>
<evidence type="ECO:0000259" key="14">
    <source>
        <dbReference type="Pfam" id="PF01113"/>
    </source>
</evidence>
<comment type="caution">
    <text evidence="16">The sequence shown here is derived from an EMBL/GenBank/DDBJ whole genome shotgun (WGS) entry which is preliminary data.</text>
</comment>
<keyword evidence="5 13" id="KW-0220">Diaminopimelate biosynthesis</keyword>
<keyword evidence="2 13" id="KW-0963">Cytoplasm</keyword>
<feature type="binding site" evidence="13">
    <location>
        <position position="37"/>
    </location>
    <ligand>
        <name>NADP(+)</name>
        <dbReference type="ChEBI" id="CHEBI:58349"/>
    </ligand>
</feature>
<evidence type="ECO:0000256" key="13">
    <source>
        <dbReference type="HAMAP-Rule" id="MF_00102"/>
    </source>
</evidence>
<evidence type="ECO:0000256" key="1">
    <source>
        <dbReference type="ARBA" id="ARBA00006642"/>
    </source>
</evidence>
<dbReference type="Pfam" id="PF01113">
    <property type="entry name" value="DapB_N"/>
    <property type="match status" value="1"/>
</dbReference>
<comment type="subunit">
    <text evidence="13">Homotetramer.</text>
</comment>
<evidence type="ECO:0000256" key="2">
    <source>
        <dbReference type="ARBA" id="ARBA00022490"/>
    </source>
</evidence>
<comment type="caution">
    <text evidence="13">Lacks conserved residue(s) required for the propagation of feature annotation.</text>
</comment>
<sequence>MSLQILVSGATGAVGRTILEAIESDEHLAVAGEATRRQFFEPDVDADVIIDFSHPELLERVVHFASRRRIPLVTGTTALGERLQAQIYEAAERVAVCQAANFSIGVNLLVRLAYQATRALGEDFDIEILEAHHRRKLDAPSGTALWLGDAVARARGQKLTECAVYDRSQHRSARTRGEIGFQAIRGGDVAGEHTVYFLADGERLELSHRASDRRVFARGALLAARRIIDESAGLIDFSDLVLKSA</sequence>
<feature type="binding site" evidence="13">
    <location>
        <position position="133"/>
    </location>
    <ligand>
        <name>(S)-2,3,4,5-tetrahydrodipicolinate</name>
        <dbReference type="ChEBI" id="CHEBI:16845"/>
    </ligand>
</feature>
<evidence type="ECO:0000313" key="16">
    <source>
        <dbReference type="EMBL" id="RFF29230.1"/>
    </source>
</evidence>
<dbReference type="InterPro" id="IPR023940">
    <property type="entry name" value="DHDPR_bac"/>
</dbReference>
<dbReference type="CDD" id="cd02274">
    <property type="entry name" value="DHDPR_N"/>
    <property type="match status" value="1"/>
</dbReference>
<evidence type="ECO:0000256" key="3">
    <source>
        <dbReference type="ARBA" id="ARBA00022605"/>
    </source>
</evidence>
<dbReference type="PROSITE" id="PS01298">
    <property type="entry name" value="DAPB"/>
    <property type="match status" value="1"/>
</dbReference>
<comment type="subcellular location">
    <subcellularLocation>
        <location evidence="13">Cytoplasm</location>
    </subcellularLocation>
</comment>
<dbReference type="GO" id="GO:0008839">
    <property type="term" value="F:4-hydroxy-tetrahydrodipicolinate reductase"/>
    <property type="evidence" value="ECO:0007669"/>
    <property type="project" value="UniProtKB-UniRule"/>
</dbReference>
<evidence type="ECO:0000313" key="17">
    <source>
        <dbReference type="Proteomes" id="UP000260351"/>
    </source>
</evidence>
<evidence type="ECO:0000256" key="5">
    <source>
        <dbReference type="ARBA" id="ARBA00022915"/>
    </source>
</evidence>
<reference evidence="16 17" key="1">
    <citation type="submission" date="2018-08" db="EMBL/GenBank/DDBJ databases">
        <title>Wenzhouxiangella salilacus sp. nov., a novel bacterium isolated from a saline lake in Xinjiang Province, China.</title>
        <authorList>
            <person name="Han S."/>
        </authorList>
    </citation>
    <scope>NUCLEOTIDE SEQUENCE [LARGE SCALE GENOMIC DNA]</scope>
    <source>
        <strain evidence="16 17">XDB06</strain>
    </source>
</reference>
<feature type="binding site" evidence="13">
    <location>
        <begin position="75"/>
        <end position="77"/>
    </location>
    <ligand>
        <name>NAD(+)</name>
        <dbReference type="ChEBI" id="CHEBI:57540"/>
    </ligand>
</feature>
<name>A0A3E1K5L8_9GAMM</name>
<dbReference type="HAMAP" id="MF_00102">
    <property type="entry name" value="DapB"/>
    <property type="match status" value="1"/>
</dbReference>
<protein>
    <recommendedName>
        <fullName evidence="10 13">4-hydroxy-tetrahydrodipicolinate reductase</fullName>
        <shortName evidence="13">HTPA reductase</shortName>
        <ecNumber evidence="10 13">1.17.1.8</ecNumber>
    </recommendedName>
</protein>
<feature type="domain" description="Dihydrodipicolinate reductase N-terminal" evidence="14">
    <location>
        <begin position="4"/>
        <end position="102"/>
    </location>
</feature>
<dbReference type="NCBIfam" id="TIGR00036">
    <property type="entry name" value="dapB"/>
    <property type="match status" value="1"/>
</dbReference>
<dbReference type="PANTHER" id="PTHR20836">
    <property type="entry name" value="DIHYDRODIPICOLINATE REDUCTASE"/>
    <property type="match status" value="1"/>
</dbReference>
<keyword evidence="3 13" id="KW-0028">Amino-acid biosynthesis</keyword>
<dbReference type="Gene3D" id="3.40.50.720">
    <property type="entry name" value="NAD(P)-binding Rossmann-like Domain"/>
    <property type="match status" value="1"/>
</dbReference>
<keyword evidence="17" id="KW-1185">Reference proteome</keyword>
<dbReference type="GO" id="GO:0050661">
    <property type="term" value="F:NADP binding"/>
    <property type="evidence" value="ECO:0007669"/>
    <property type="project" value="UniProtKB-UniRule"/>
</dbReference>
<gene>
    <name evidence="13" type="primary">dapB</name>
    <name evidence="16" type="ORF">DZC52_14095</name>
</gene>
<accession>A0A3E1K5L8</accession>
<evidence type="ECO:0000256" key="12">
    <source>
        <dbReference type="ARBA" id="ARBA00049396"/>
    </source>
</evidence>
<dbReference type="Proteomes" id="UP000260351">
    <property type="component" value="Unassembled WGS sequence"/>
</dbReference>
<keyword evidence="4 13" id="KW-0521">NADP</keyword>
<dbReference type="PIRSF" id="PIRSF000161">
    <property type="entry name" value="DHPR"/>
    <property type="match status" value="1"/>
</dbReference>
<evidence type="ECO:0000256" key="11">
    <source>
        <dbReference type="ARBA" id="ARBA00049080"/>
    </source>
</evidence>
<evidence type="ECO:0000256" key="9">
    <source>
        <dbReference type="ARBA" id="ARBA00037922"/>
    </source>
</evidence>
<feature type="domain" description="Dihydrodipicolinate reductase C-terminal" evidence="15">
    <location>
        <begin position="105"/>
        <end position="240"/>
    </location>
</feature>
<keyword evidence="8 13" id="KW-0457">Lysine biosynthesis</keyword>
<dbReference type="OrthoDB" id="9790352at2"/>
<dbReference type="UniPathway" id="UPA00034">
    <property type="reaction ID" value="UER00018"/>
</dbReference>
<dbReference type="EC" id="1.17.1.8" evidence="10 13"/>
<dbReference type="GO" id="GO:0009089">
    <property type="term" value="P:lysine biosynthetic process via diaminopimelate"/>
    <property type="evidence" value="ECO:0007669"/>
    <property type="project" value="UniProtKB-UniRule"/>
</dbReference>
<keyword evidence="6 13" id="KW-0560">Oxidoreductase</keyword>
<dbReference type="InterPro" id="IPR036291">
    <property type="entry name" value="NAD(P)-bd_dom_sf"/>
</dbReference>
<dbReference type="SUPFAM" id="SSF55347">
    <property type="entry name" value="Glyceraldehyde-3-phosphate dehydrogenase-like, C-terminal domain"/>
    <property type="match status" value="1"/>
</dbReference>
<dbReference type="GO" id="GO:0016726">
    <property type="term" value="F:oxidoreductase activity, acting on CH or CH2 groups, NAD or NADP as acceptor"/>
    <property type="evidence" value="ECO:0007669"/>
    <property type="project" value="UniProtKB-UniRule"/>
</dbReference>
<evidence type="ECO:0000256" key="10">
    <source>
        <dbReference type="ARBA" id="ARBA00038983"/>
    </source>
</evidence>
<feature type="binding site" evidence="13">
    <location>
        <begin position="99"/>
        <end position="102"/>
    </location>
    <ligand>
        <name>NAD(+)</name>
        <dbReference type="ChEBI" id="CHEBI:57540"/>
    </ligand>
</feature>
<feature type="binding site" evidence="13">
    <location>
        <begin position="9"/>
        <end position="14"/>
    </location>
    <ligand>
        <name>NAD(+)</name>
        <dbReference type="ChEBI" id="CHEBI:57540"/>
    </ligand>
</feature>
<dbReference type="GO" id="GO:0051287">
    <property type="term" value="F:NAD binding"/>
    <property type="evidence" value="ECO:0007669"/>
    <property type="project" value="UniProtKB-UniRule"/>
</dbReference>
<dbReference type="FunFam" id="3.30.360.10:FF:000004">
    <property type="entry name" value="4-hydroxy-tetrahydrodipicolinate reductase"/>
    <property type="match status" value="1"/>
</dbReference>
<comment type="caution">
    <text evidence="13">Was originally thought to be a dihydrodipicolinate reductase (DHDPR), catalyzing the conversion of dihydrodipicolinate to tetrahydrodipicolinate. However, it was shown in E.coli that the substrate of the enzymatic reaction is not dihydrodipicolinate (DHDP) but in fact (2S,4S)-4-hydroxy-2,3,4,5-tetrahydrodipicolinic acid (HTPA), the product released by the DapA-catalyzed reaction.</text>
</comment>
<evidence type="ECO:0000259" key="15">
    <source>
        <dbReference type="Pfam" id="PF05173"/>
    </source>
</evidence>
<feature type="active site" description="Proton donor/acceptor" evidence="13">
    <location>
        <position position="132"/>
    </location>
</feature>
<dbReference type="Gene3D" id="3.30.360.10">
    <property type="entry name" value="Dihydrodipicolinate Reductase, domain 2"/>
    <property type="match status" value="1"/>
</dbReference>
<comment type="similarity">
    <text evidence="1 13">Belongs to the DapB family.</text>
</comment>
<feature type="active site" description="Proton donor" evidence="13">
    <location>
        <position position="136"/>
    </location>
</feature>
<comment type="function">
    <text evidence="13">Catalyzes the conversion of 4-hydroxy-tetrahydrodipicolinate (HTPA) to tetrahydrodipicolinate.</text>
</comment>
<proteinExistence type="inferred from homology"/>
<comment type="catalytic activity">
    <reaction evidence="12 13">
        <text>(S)-2,3,4,5-tetrahydrodipicolinate + NAD(+) + H2O = (2S,4S)-4-hydroxy-2,3,4,5-tetrahydrodipicolinate + NADH + H(+)</text>
        <dbReference type="Rhea" id="RHEA:35323"/>
        <dbReference type="ChEBI" id="CHEBI:15377"/>
        <dbReference type="ChEBI" id="CHEBI:15378"/>
        <dbReference type="ChEBI" id="CHEBI:16845"/>
        <dbReference type="ChEBI" id="CHEBI:57540"/>
        <dbReference type="ChEBI" id="CHEBI:57945"/>
        <dbReference type="ChEBI" id="CHEBI:67139"/>
        <dbReference type="EC" id="1.17.1.8"/>
    </reaction>
</comment>
<dbReference type="AlphaFoldDB" id="A0A3E1K5L8"/>
<dbReference type="EMBL" id="QUZK01000051">
    <property type="protein sequence ID" value="RFF29230.1"/>
    <property type="molecule type" value="Genomic_DNA"/>
</dbReference>
<dbReference type="InterPro" id="IPR022663">
    <property type="entry name" value="DapB_C"/>
</dbReference>